<evidence type="ECO:0000259" key="6">
    <source>
        <dbReference type="Pfam" id="PF00728"/>
    </source>
</evidence>
<evidence type="ECO:0000256" key="3">
    <source>
        <dbReference type="ARBA" id="ARBA00012663"/>
    </source>
</evidence>
<keyword evidence="5" id="KW-0326">Glycosidase</keyword>
<dbReference type="GO" id="GO:0004563">
    <property type="term" value="F:beta-N-acetylhexosaminidase activity"/>
    <property type="evidence" value="ECO:0007669"/>
    <property type="project" value="UniProtKB-EC"/>
</dbReference>
<evidence type="ECO:0000256" key="2">
    <source>
        <dbReference type="ARBA" id="ARBA00006285"/>
    </source>
</evidence>
<dbReference type="InterPro" id="IPR017853">
    <property type="entry name" value="GH"/>
</dbReference>
<dbReference type="AlphaFoldDB" id="A0A6C1CCT5"/>
<gene>
    <name evidence="8" type="ORF">D8771_34070</name>
</gene>
<dbReference type="Proteomes" id="UP000298111">
    <property type="component" value="Unassembled WGS sequence"/>
</dbReference>
<dbReference type="CDD" id="cd06568">
    <property type="entry name" value="GH20_SpHex_like"/>
    <property type="match status" value="1"/>
</dbReference>
<comment type="caution">
    <text evidence="8">The sequence shown here is derived from an EMBL/GenBank/DDBJ whole genome shotgun (WGS) entry which is preliminary data.</text>
</comment>
<protein>
    <recommendedName>
        <fullName evidence="3">beta-N-acetylhexosaminidase</fullName>
        <ecNumber evidence="3">3.2.1.52</ecNumber>
    </recommendedName>
</protein>
<dbReference type="Pfam" id="PF02838">
    <property type="entry name" value="Glyco_hydro_20b"/>
    <property type="match status" value="1"/>
</dbReference>
<dbReference type="GO" id="GO:0005975">
    <property type="term" value="P:carbohydrate metabolic process"/>
    <property type="evidence" value="ECO:0007669"/>
    <property type="project" value="InterPro"/>
</dbReference>
<comment type="similarity">
    <text evidence="2">Belongs to the glycosyl hydrolase 20 family.</text>
</comment>
<dbReference type="InterPro" id="IPR029018">
    <property type="entry name" value="Hex-like_dom2"/>
</dbReference>
<feature type="domain" description="Beta-hexosaminidase bacterial type N-terminal" evidence="7">
    <location>
        <begin position="35"/>
        <end position="170"/>
    </location>
</feature>
<organism evidence="8 9">
    <name type="scientific">Streptomyces albus</name>
    <dbReference type="NCBI Taxonomy" id="1888"/>
    <lineage>
        <taxon>Bacteria</taxon>
        <taxon>Bacillati</taxon>
        <taxon>Actinomycetota</taxon>
        <taxon>Actinomycetes</taxon>
        <taxon>Kitasatosporales</taxon>
        <taxon>Streptomycetaceae</taxon>
        <taxon>Streptomyces</taxon>
    </lineage>
</organism>
<dbReference type="Gene3D" id="3.20.20.80">
    <property type="entry name" value="Glycosidases"/>
    <property type="match status" value="1"/>
</dbReference>
<dbReference type="GO" id="GO:0030203">
    <property type="term" value="P:glycosaminoglycan metabolic process"/>
    <property type="evidence" value="ECO:0007669"/>
    <property type="project" value="TreeGrafter"/>
</dbReference>
<proteinExistence type="inferred from homology"/>
<evidence type="ECO:0000313" key="8">
    <source>
        <dbReference type="EMBL" id="TGG74635.1"/>
    </source>
</evidence>
<accession>A0A6C1CCT5</accession>
<evidence type="ECO:0000313" key="9">
    <source>
        <dbReference type="Proteomes" id="UP000298111"/>
    </source>
</evidence>
<evidence type="ECO:0000256" key="5">
    <source>
        <dbReference type="ARBA" id="ARBA00023295"/>
    </source>
</evidence>
<dbReference type="SUPFAM" id="SSF55545">
    <property type="entry name" value="beta-N-acetylhexosaminidase-like domain"/>
    <property type="match status" value="1"/>
</dbReference>
<dbReference type="PANTHER" id="PTHR22600">
    <property type="entry name" value="BETA-HEXOSAMINIDASE"/>
    <property type="match status" value="1"/>
</dbReference>
<dbReference type="InterPro" id="IPR015883">
    <property type="entry name" value="Glyco_hydro_20_cat"/>
</dbReference>
<name>A0A6C1CCT5_9ACTN</name>
<dbReference type="PRINTS" id="PR00738">
    <property type="entry name" value="GLHYDRLASE20"/>
</dbReference>
<dbReference type="GO" id="GO:0016020">
    <property type="term" value="C:membrane"/>
    <property type="evidence" value="ECO:0007669"/>
    <property type="project" value="TreeGrafter"/>
</dbReference>
<comment type="catalytic activity">
    <reaction evidence="1">
        <text>Hydrolysis of terminal non-reducing N-acetyl-D-hexosamine residues in N-acetyl-beta-D-hexosaminides.</text>
        <dbReference type="EC" id="3.2.1.52"/>
    </reaction>
</comment>
<keyword evidence="4" id="KW-0378">Hydrolase</keyword>
<evidence type="ECO:0000256" key="4">
    <source>
        <dbReference type="ARBA" id="ARBA00022801"/>
    </source>
</evidence>
<feature type="domain" description="Glycoside hydrolase family 20 catalytic" evidence="6">
    <location>
        <begin position="173"/>
        <end position="492"/>
    </location>
</feature>
<evidence type="ECO:0000256" key="1">
    <source>
        <dbReference type="ARBA" id="ARBA00001231"/>
    </source>
</evidence>
<reference evidence="8 9" key="1">
    <citation type="submission" date="2018-10" db="EMBL/GenBank/DDBJ databases">
        <title>Isolation of pseudouridimycin from Streptomyces albus DSM 40763.</title>
        <authorList>
            <person name="Rosenqvist P."/>
            <person name="Metsae-Ketelae M."/>
            <person name="Virta P."/>
        </authorList>
    </citation>
    <scope>NUCLEOTIDE SEQUENCE [LARGE SCALE GENOMIC DNA]</scope>
    <source>
        <strain evidence="8 9">DSM 40763</strain>
    </source>
</reference>
<evidence type="ECO:0000259" key="7">
    <source>
        <dbReference type="Pfam" id="PF02838"/>
    </source>
</evidence>
<dbReference type="SUPFAM" id="SSF51445">
    <property type="entry name" value="(Trans)glycosidases"/>
    <property type="match status" value="1"/>
</dbReference>
<dbReference type="InterPro" id="IPR025705">
    <property type="entry name" value="Beta_hexosaminidase_sua/sub"/>
</dbReference>
<dbReference type="EC" id="3.2.1.52" evidence="3"/>
<dbReference type="Pfam" id="PF00728">
    <property type="entry name" value="Glyco_hydro_20"/>
    <property type="match status" value="1"/>
</dbReference>
<dbReference type="PANTHER" id="PTHR22600:SF57">
    <property type="entry name" value="BETA-N-ACETYLHEXOSAMINIDASE"/>
    <property type="match status" value="1"/>
</dbReference>
<dbReference type="Gene3D" id="3.30.379.10">
    <property type="entry name" value="Chitobiase/beta-hexosaminidase domain 2-like"/>
    <property type="match status" value="1"/>
</dbReference>
<sequence length="531" mass="57324">MVVAVVLAVTGSLVYATTSQGRPSGTEGTVPLGTVVPQPVKVSTDEGVAFDLEAEDAIYASQGSASAKAAAEFLAGLLRKPTGYSLPVRSLSAGDDPEGIVLSLGGKNAVTKKEGYQLDIDSKSVRIRADDRGGLFNGVATLRQLLPVKVERQQKMAGPWRVQGGRISDAPRYGYRGAMLDVGRHFMPVKNVKKYIDTIARYKVNNLHLHLTDDQGWRIAVKSWPKLTEIGGKTGVGGMLGGYFTQADYKDIVQYAAARGITVIPEIDGPNHAHAALASYAELNCDGKALEPYTGFAQSPDGNLCVDKDITYKFLDDVIGELADLTPGPYIAIGGDETQNRSKAEMDTYFGKVNKIVKKHGKKPYGWMESAGSMPKKGSLSEYWAPGISDDELIAAGKAGGKVVLAPSSKAYLDMKYTEDYPEYPVGQTWGGTVTVEQSYDWNPDTHLKGLPAKAVAGVEAPMFTETLFGIHQVEDLAFPRMLAIAEIGWAKESSHDWKTFAPRLAAQGPRLREARVNYYLDPGVPWPMGS</sequence>
<dbReference type="EMBL" id="RCIY01000120">
    <property type="protein sequence ID" value="TGG74635.1"/>
    <property type="molecule type" value="Genomic_DNA"/>
</dbReference>
<dbReference type="InterPro" id="IPR015882">
    <property type="entry name" value="HEX_bac_N"/>
</dbReference>